<reference evidence="9" key="1">
    <citation type="submission" date="2020-02" db="EMBL/GenBank/DDBJ databases">
        <authorList>
            <person name="Meier V. D."/>
        </authorList>
    </citation>
    <scope>NUCLEOTIDE SEQUENCE</scope>
    <source>
        <strain evidence="9">AVDCRST_MAG85</strain>
    </source>
</reference>
<dbReference type="InterPro" id="IPR050794">
    <property type="entry name" value="CPA2_transporter"/>
</dbReference>
<feature type="transmembrane region" description="Helical" evidence="7">
    <location>
        <begin position="199"/>
        <end position="218"/>
    </location>
</feature>
<comment type="subcellular location">
    <subcellularLocation>
        <location evidence="1">Membrane</location>
        <topology evidence="1">Multi-pass membrane protein</topology>
    </subcellularLocation>
</comment>
<dbReference type="PANTHER" id="PTHR32468:SF0">
    <property type="entry name" value="K(+)_H(+) ANTIPORTER 1"/>
    <property type="match status" value="1"/>
</dbReference>
<evidence type="ECO:0000256" key="7">
    <source>
        <dbReference type="SAM" id="Phobius"/>
    </source>
</evidence>
<keyword evidence="4 7" id="KW-1133">Transmembrane helix</keyword>
<evidence type="ECO:0000256" key="4">
    <source>
        <dbReference type="ARBA" id="ARBA00022989"/>
    </source>
</evidence>
<dbReference type="PANTHER" id="PTHR32468">
    <property type="entry name" value="CATION/H + ANTIPORTER"/>
    <property type="match status" value="1"/>
</dbReference>
<name>A0A6J4RWI1_9ACTN</name>
<keyword evidence="3 7" id="KW-0812">Transmembrane</keyword>
<proteinExistence type="predicted"/>
<feature type="transmembrane region" description="Helical" evidence="7">
    <location>
        <begin position="6"/>
        <end position="21"/>
    </location>
</feature>
<feature type="transmembrane region" description="Helical" evidence="7">
    <location>
        <begin position="99"/>
        <end position="122"/>
    </location>
</feature>
<dbReference type="GO" id="GO:0016020">
    <property type="term" value="C:membrane"/>
    <property type="evidence" value="ECO:0007669"/>
    <property type="project" value="UniProtKB-SubCell"/>
</dbReference>
<keyword evidence="6 7" id="KW-0472">Membrane</keyword>
<evidence type="ECO:0000256" key="2">
    <source>
        <dbReference type="ARBA" id="ARBA00022448"/>
    </source>
</evidence>
<evidence type="ECO:0000256" key="5">
    <source>
        <dbReference type="ARBA" id="ARBA00023065"/>
    </source>
</evidence>
<protein>
    <recommendedName>
        <fullName evidence="8">Cation/H+ exchanger transmembrane domain-containing protein</fullName>
    </recommendedName>
</protein>
<dbReference type="InterPro" id="IPR038770">
    <property type="entry name" value="Na+/solute_symporter_sf"/>
</dbReference>
<keyword evidence="2" id="KW-0813">Transport</keyword>
<feature type="transmembrane region" description="Helical" evidence="7">
    <location>
        <begin position="33"/>
        <end position="51"/>
    </location>
</feature>
<dbReference type="GO" id="GO:1902600">
    <property type="term" value="P:proton transmembrane transport"/>
    <property type="evidence" value="ECO:0007669"/>
    <property type="project" value="InterPro"/>
</dbReference>
<dbReference type="InterPro" id="IPR006153">
    <property type="entry name" value="Cation/H_exchanger_TM"/>
</dbReference>
<feature type="non-terminal residue" evidence="9">
    <location>
        <position position="220"/>
    </location>
</feature>
<dbReference type="GO" id="GO:0015297">
    <property type="term" value="F:antiporter activity"/>
    <property type="evidence" value="ECO:0007669"/>
    <property type="project" value="InterPro"/>
</dbReference>
<keyword evidence="5" id="KW-0406">Ion transport</keyword>
<feature type="transmembrane region" description="Helical" evidence="7">
    <location>
        <begin position="71"/>
        <end position="87"/>
    </location>
</feature>
<accession>A0A6J4RWI1</accession>
<evidence type="ECO:0000256" key="6">
    <source>
        <dbReference type="ARBA" id="ARBA00023136"/>
    </source>
</evidence>
<gene>
    <name evidence="9" type="ORF">AVDCRST_MAG85-534</name>
</gene>
<dbReference type="Pfam" id="PF00999">
    <property type="entry name" value="Na_H_Exchanger"/>
    <property type="match status" value="1"/>
</dbReference>
<feature type="domain" description="Cation/H+ exchanger transmembrane" evidence="8">
    <location>
        <begin position="14"/>
        <end position="219"/>
    </location>
</feature>
<evidence type="ECO:0000256" key="3">
    <source>
        <dbReference type="ARBA" id="ARBA00022692"/>
    </source>
</evidence>
<dbReference type="Gene3D" id="1.20.1530.20">
    <property type="match status" value="1"/>
</dbReference>
<sequence length="220" mass="22218">MRTAGLVVIDLVLIVAVARLLRGVLARAAQPPVMAEVLAGLVLGASVLGALPGDPSGALFTPEARDVLKRLGEVALVAYLFVVGAGLDLRSLRREGRAVALVGVASFAVPWLAGAGLALVVHPSVESDPPLLPFTLFLGTAIAVTAFPVLSRIVEGRGLRGTPAGRVALAAAAAQEVLVWPLLAVAVALQGGDASPVRVLALGAGALALVVVLARVVVPR</sequence>
<feature type="transmembrane region" description="Helical" evidence="7">
    <location>
        <begin position="134"/>
        <end position="154"/>
    </location>
</feature>
<dbReference type="AlphaFoldDB" id="A0A6J4RWI1"/>
<evidence type="ECO:0000259" key="8">
    <source>
        <dbReference type="Pfam" id="PF00999"/>
    </source>
</evidence>
<feature type="transmembrane region" description="Helical" evidence="7">
    <location>
        <begin position="166"/>
        <end position="187"/>
    </location>
</feature>
<evidence type="ECO:0000256" key="1">
    <source>
        <dbReference type="ARBA" id="ARBA00004141"/>
    </source>
</evidence>
<evidence type="ECO:0000313" key="9">
    <source>
        <dbReference type="EMBL" id="CAA9478912.1"/>
    </source>
</evidence>
<organism evidence="9">
    <name type="scientific">uncultured Solirubrobacteraceae bacterium</name>
    <dbReference type="NCBI Taxonomy" id="1162706"/>
    <lineage>
        <taxon>Bacteria</taxon>
        <taxon>Bacillati</taxon>
        <taxon>Actinomycetota</taxon>
        <taxon>Thermoleophilia</taxon>
        <taxon>Solirubrobacterales</taxon>
        <taxon>Solirubrobacteraceae</taxon>
        <taxon>environmental samples</taxon>
    </lineage>
</organism>
<dbReference type="EMBL" id="CADCVT010000057">
    <property type="protein sequence ID" value="CAA9478912.1"/>
    <property type="molecule type" value="Genomic_DNA"/>
</dbReference>